<feature type="domain" description="ZC3H15/TMA46 family C-terminal" evidence="2">
    <location>
        <begin position="17"/>
        <end position="78"/>
    </location>
</feature>
<feature type="region of interest" description="Disordered" evidence="1">
    <location>
        <begin position="1"/>
        <end position="23"/>
    </location>
</feature>
<evidence type="ECO:0000313" key="3">
    <source>
        <dbReference type="EMBL" id="ABK25071.1"/>
    </source>
</evidence>
<dbReference type="InterPro" id="IPR032378">
    <property type="entry name" value="ZC3H15/TMA46_C"/>
</dbReference>
<accession>A9NWR0</accession>
<organism evidence="3">
    <name type="scientific">Picea sitchensis</name>
    <name type="common">Sitka spruce</name>
    <name type="synonym">Pinus sitchensis</name>
    <dbReference type="NCBI Taxonomy" id="3332"/>
    <lineage>
        <taxon>Eukaryota</taxon>
        <taxon>Viridiplantae</taxon>
        <taxon>Streptophyta</taxon>
        <taxon>Embryophyta</taxon>
        <taxon>Tracheophyta</taxon>
        <taxon>Spermatophyta</taxon>
        <taxon>Pinopsida</taxon>
        <taxon>Pinidae</taxon>
        <taxon>Conifers I</taxon>
        <taxon>Pinales</taxon>
        <taxon>Pinaceae</taxon>
        <taxon>Picea</taxon>
    </lineage>
</organism>
<evidence type="ECO:0000256" key="1">
    <source>
        <dbReference type="SAM" id="MobiDB-lite"/>
    </source>
</evidence>
<protein>
    <recommendedName>
        <fullName evidence="2">ZC3H15/TMA46 family C-terminal domain-containing protein</fullName>
    </recommendedName>
</protein>
<reference evidence="3" key="1">
    <citation type="journal article" date="2008" name="BMC Genomics">
        <title>A conifer genomics resource of 200,000 spruce (Picea spp.) ESTs and 6,464 high-quality, sequence-finished full-length cDNAs for Sitka spruce (Picea sitchensis).</title>
        <authorList>
            <person name="Ralph S.G."/>
            <person name="Chun H.J."/>
            <person name="Kolosova N."/>
            <person name="Cooper D."/>
            <person name="Oddy C."/>
            <person name="Ritland C.E."/>
            <person name="Kirkpatrick R."/>
            <person name="Moore R."/>
            <person name="Barber S."/>
            <person name="Holt R.A."/>
            <person name="Jones S.J."/>
            <person name="Marra M.A."/>
            <person name="Douglas C.J."/>
            <person name="Ritland K."/>
            <person name="Bohlmann J."/>
        </authorList>
    </citation>
    <scope>NUCLEOTIDE SEQUENCE</scope>
    <source>
        <tissue evidence="3">Bark</tissue>
    </source>
</reference>
<dbReference type="Pfam" id="PF16543">
    <property type="entry name" value="DFRP_C"/>
    <property type="match status" value="1"/>
</dbReference>
<proteinExistence type="evidence at transcript level"/>
<sequence>MGAPQQEEVKGAEGNGTLDRSPTPISHAEFLLWKQRKDALAATKAAEAARKRAEDIEAGRIQLNGRELFEHEPWVFDDSRFEI</sequence>
<name>A9NWR0_PICSI</name>
<dbReference type="AlphaFoldDB" id="A9NWR0"/>
<dbReference type="EMBL" id="EF085775">
    <property type="protein sequence ID" value="ABK25071.1"/>
    <property type="molecule type" value="mRNA"/>
</dbReference>
<evidence type="ECO:0000259" key="2">
    <source>
        <dbReference type="Pfam" id="PF16543"/>
    </source>
</evidence>